<feature type="transmembrane region" description="Helical" evidence="5">
    <location>
        <begin position="443"/>
        <end position="465"/>
    </location>
</feature>
<feature type="transmembrane region" description="Helical" evidence="5">
    <location>
        <begin position="21"/>
        <end position="46"/>
    </location>
</feature>
<evidence type="ECO:0000256" key="3">
    <source>
        <dbReference type="ARBA" id="ARBA00022989"/>
    </source>
</evidence>
<feature type="transmembrane region" description="Helical" evidence="5">
    <location>
        <begin position="204"/>
        <end position="226"/>
    </location>
</feature>
<dbReference type="PIRSF" id="PIRSF006060">
    <property type="entry name" value="AA_transporter"/>
    <property type="match status" value="1"/>
</dbReference>
<dbReference type="PANTHER" id="PTHR42770:SF16">
    <property type="entry name" value="AMINO ACID PERMEASE"/>
    <property type="match status" value="1"/>
</dbReference>
<keyword evidence="3 5" id="KW-1133">Transmembrane helix</keyword>
<dbReference type="Pfam" id="PF00324">
    <property type="entry name" value="AA_permease"/>
    <property type="match status" value="1"/>
</dbReference>
<feature type="transmembrane region" description="Helical" evidence="5">
    <location>
        <begin position="351"/>
        <end position="374"/>
    </location>
</feature>
<dbReference type="InterPro" id="IPR004841">
    <property type="entry name" value="AA-permease/SLC12A_dom"/>
</dbReference>
<reference evidence="7 8" key="1">
    <citation type="submission" date="2017-08" db="EMBL/GenBank/DDBJ databases">
        <title>Infants hospitalized years apart are colonized by the same room-sourced microbial strains.</title>
        <authorList>
            <person name="Brooks B."/>
            <person name="Olm M.R."/>
            <person name="Firek B.A."/>
            <person name="Baker R."/>
            <person name="Thomas B.C."/>
            <person name="Morowitz M.J."/>
            <person name="Banfield J.F."/>
        </authorList>
    </citation>
    <scope>NUCLEOTIDE SEQUENCE [LARGE SCALE GENOMIC DNA]</scope>
    <source>
        <strain evidence="7">S2_003_000_R2_11</strain>
    </source>
</reference>
<accession>A0A2W5RYJ9</accession>
<dbReference type="PANTHER" id="PTHR42770">
    <property type="entry name" value="AMINO ACID TRANSPORTER-RELATED"/>
    <property type="match status" value="1"/>
</dbReference>
<feature type="transmembrane region" description="Helical" evidence="5">
    <location>
        <begin position="58"/>
        <end position="76"/>
    </location>
</feature>
<evidence type="ECO:0000313" key="7">
    <source>
        <dbReference type="EMBL" id="PZQ94439.1"/>
    </source>
</evidence>
<evidence type="ECO:0000256" key="1">
    <source>
        <dbReference type="ARBA" id="ARBA00004141"/>
    </source>
</evidence>
<keyword evidence="2 5" id="KW-0812">Transmembrane</keyword>
<evidence type="ECO:0000256" key="2">
    <source>
        <dbReference type="ARBA" id="ARBA00022692"/>
    </source>
</evidence>
<feature type="transmembrane region" description="Helical" evidence="5">
    <location>
        <begin position="296"/>
        <end position="316"/>
    </location>
</feature>
<comment type="subcellular location">
    <subcellularLocation>
        <location evidence="1">Membrane</location>
        <topology evidence="1">Multi-pass membrane protein</topology>
    </subcellularLocation>
</comment>
<dbReference type="GO" id="GO:0016020">
    <property type="term" value="C:membrane"/>
    <property type="evidence" value="ECO:0007669"/>
    <property type="project" value="UniProtKB-SubCell"/>
</dbReference>
<feature type="transmembrane region" description="Helical" evidence="5">
    <location>
        <begin position="96"/>
        <end position="116"/>
    </location>
</feature>
<feature type="transmembrane region" description="Helical" evidence="5">
    <location>
        <begin position="242"/>
        <end position="264"/>
    </location>
</feature>
<dbReference type="GO" id="GO:0055085">
    <property type="term" value="P:transmembrane transport"/>
    <property type="evidence" value="ECO:0007669"/>
    <property type="project" value="InterPro"/>
</dbReference>
<dbReference type="AlphaFoldDB" id="A0A2W5RYJ9"/>
<dbReference type="Gene3D" id="1.20.1740.10">
    <property type="entry name" value="Amino acid/polyamine transporter I"/>
    <property type="match status" value="1"/>
</dbReference>
<sequence length="480" mass="51039">MPDHGRSEASTEPRLRGHLGIVSIILMVIATAAPLTVMVANSPLIIGMGNGMAAPFDAAVATIVMLLFTAGFVRMAPHISNAGAFYAYIQKGLGRVMGLGAASLALTSYFCILIAIEAYIGVAISGLIRDLGGLSFHWLPFSIFTILVIGMLGYRDVELSSIFLGIALVLEIGVVLVIDLAIAVHRPATSWDLSPFNPQTILSGSPGLGLMFAIYCFIGFEATVVFREEARDPDRTIPRATYLAVLITGAFYIVSMWCEIAGLAPSRLMLLAASQPDQMYLILAQEHGGTLVRDTVHVLVVTSLFACILSLHNIIVRYKFVLARLSLLPFRLSHVHAVHGSPDVASVAQTAISLVTLCGIAILGVPPVTGVYAFGATAGTIGYIVILMLTCLSVIVYFSRMKERLFWQTKVAPALAFLALALCLAIALSNLPALIGGTYAGELSGAAVAVIGLPFFGGLLGAAYLRAKKRELYESLKKLA</sequence>
<comment type="caution">
    <text evidence="7">The sequence shown here is derived from an EMBL/GenBank/DDBJ whole genome shotgun (WGS) entry which is preliminary data.</text>
</comment>
<feature type="transmembrane region" description="Helical" evidence="5">
    <location>
        <begin position="411"/>
        <end position="431"/>
    </location>
</feature>
<feature type="transmembrane region" description="Helical" evidence="5">
    <location>
        <begin position="380"/>
        <end position="399"/>
    </location>
</feature>
<evidence type="ECO:0000259" key="6">
    <source>
        <dbReference type="Pfam" id="PF00324"/>
    </source>
</evidence>
<keyword evidence="4 5" id="KW-0472">Membrane</keyword>
<dbReference type="EMBL" id="QFQS01000024">
    <property type="protein sequence ID" value="PZQ94439.1"/>
    <property type="molecule type" value="Genomic_DNA"/>
</dbReference>
<dbReference type="InterPro" id="IPR050367">
    <property type="entry name" value="APC_superfamily"/>
</dbReference>
<dbReference type="Proteomes" id="UP000248975">
    <property type="component" value="Unassembled WGS sequence"/>
</dbReference>
<evidence type="ECO:0000256" key="5">
    <source>
        <dbReference type="SAM" id="Phobius"/>
    </source>
</evidence>
<evidence type="ECO:0000313" key="8">
    <source>
        <dbReference type="Proteomes" id="UP000248975"/>
    </source>
</evidence>
<name>A0A2W5RYJ9_CERSP</name>
<organism evidence="7 8">
    <name type="scientific">Cereibacter sphaeroides</name>
    <name type="common">Rhodobacter sphaeroides</name>
    <dbReference type="NCBI Taxonomy" id="1063"/>
    <lineage>
        <taxon>Bacteria</taxon>
        <taxon>Pseudomonadati</taxon>
        <taxon>Pseudomonadota</taxon>
        <taxon>Alphaproteobacteria</taxon>
        <taxon>Rhodobacterales</taxon>
        <taxon>Paracoccaceae</taxon>
        <taxon>Cereibacter</taxon>
    </lineage>
</organism>
<feature type="transmembrane region" description="Helical" evidence="5">
    <location>
        <begin position="161"/>
        <end position="184"/>
    </location>
</feature>
<gene>
    <name evidence="7" type="ORF">DI533_22265</name>
</gene>
<feature type="transmembrane region" description="Helical" evidence="5">
    <location>
        <begin position="136"/>
        <end position="154"/>
    </location>
</feature>
<evidence type="ECO:0000256" key="4">
    <source>
        <dbReference type="ARBA" id="ARBA00023136"/>
    </source>
</evidence>
<protein>
    <submittedName>
        <fullName evidence="7">Amino acid permease</fullName>
    </submittedName>
</protein>
<proteinExistence type="predicted"/>
<feature type="domain" description="Amino acid permease/ SLC12A" evidence="6">
    <location>
        <begin position="24"/>
        <end position="433"/>
    </location>
</feature>